<keyword evidence="1" id="KW-0472">Membrane</keyword>
<dbReference type="AlphaFoldDB" id="A0A8J6XNV2"/>
<gene>
    <name evidence="2" type="ORF">ICL16_42565</name>
</gene>
<name>A0A8J6XNV2_9CYAN</name>
<keyword evidence="3" id="KW-1185">Reference proteome</keyword>
<evidence type="ECO:0000256" key="1">
    <source>
        <dbReference type="SAM" id="Phobius"/>
    </source>
</evidence>
<dbReference type="RefSeq" id="WP_190838379.1">
    <property type="nucleotide sequence ID" value="NZ_CAWPPI010000128.1"/>
</dbReference>
<evidence type="ECO:0000313" key="3">
    <source>
        <dbReference type="Proteomes" id="UP000629098"/>
    </source>
</evidence>
<sequence length="291" mass="33092">MQCTNYTSSSETLLCNTQHKSRVVLTTDLPLNQLVYTSFANVGFKLLTSEKVPKEIQQIFLNQIVNRYSNADEHQNLGSTTYILQIAPESWLFGWLYHQNDTSHNHIPYFHCYYLAEPLYTLRIEKVCACLQKGPIALVERHNCEPLEPLVLKDLNQYQAAKPGVVIPWEVREQIYANLKQEKLIDIFISAKNVEGKVVTTLSNVLTKKEDLNETKTLRPPALEQLHLSDRHSDIPPESPALLLRRNYILLLGISLGAATSIAVIGLFYLLFNQNILVPEIPTQPELNSPN</sequence>
<comment type="caution">
    <text evidence="2">The sequence shown here is derived from an EMBL/GenBank/DDBJ whole genome shotgun (WGS) entry which is preliminary data.</text>
</comment>
<feature type="transmembrane region" description="Helical" evidence="1">
    <location>
        <begin position="248"/>
        <end position="272"/>
    </location>
</feature>
<keyword evidence="1" id="KW-0812">Transmembrane</keyword>
<accession>A0A8J6XNV2</accession>
<evidence type="ECO:0000313" key="2">
    <source>
        <dbReference type="EMBL" id="MBD2778553.1"/>
    </source>
</evidence>
<dbReference type="Proteomes" id="UP000629098">
    <property type="component" value="Unassembled WGS sequence"/>
</dbReference>
<reference evidence="2" key="1">
    <citation type="submission" date="2020-09" db="EMBL/GenBank/DDBJ databases">
        <title>Iningainema tapete sp. nov. (Scytonemataceae, Cyanobacteria) from greenhouses in central Florida (USA) produces two types of nodularin with biosynthetic potential for microcystin-LR and anabaenopeptins.</title>
        <authorList>
            <person name="Berthold D.E."/>
            <person name="Lefler F.W."/>
            <person name="Huang I.-S."/>
            <person name="Abdulla H."/>
            <person name="Zimba P.V."/>
            <person name="Laughinghouse H.D. IV."/>
        </authorList>
    </citation>
    <scope>NUCLEOTIDE SEQUENCE</scope>
    <source>
        <strain evidence="2">BLCCT55</strain>
    </source>
</reference>
<keyword evidence="1" id="KW-1133">Transmembrane helix</keyword>
<dbReference type="EMBL" id="JACXAE010000128">
    <property type="protein sequence ID" value="MBD2778553.1"/>
    <property type="molecule type" value="Genomic_DNA"/>
</dbReference>
<proteinExistence type="predicted"/>
<organism evidence="2 3">
    <name type="scientific">Iningainema tapete BLCC-T55</name>
    <dbReference type="NCBI Taxonomy" id="2748662"/>
    <lineage>
        <taxon>Bacteria</taxon>
        <taxon>Bacillati</taxon>
        <taxon>Cyanobacteriota</taxon>
        <taxon>Cyanophyceae</taxon>
        <taxon>Nostocales</taxon>
        <taxon>Scytonemataceae</taxon>
        <taxon>Iningainema tapete</taxon>
    </lineage>
</organism>
<protein>
    <submittedName>
        <fullName evidence="2">Uncharacterized protein</fullName>
    </submittedName>
</protein>